<evidence type="ECO:0000313" key="2">
    <source>
        <dbReference type="EMBL" id="CAB3222654.1"/>
    </source>
</evidence>
<keyword evidence="3" id="KW-1185">Reference proteome</keyword>
<protein>
    <submittedName>
        <fullName evidence="2">Uncharacterized protein</fullName>
    </submittedName>
</protein>
<sequence length="184" mass="20904">MGEQSADNLDSSEQETVNDDESIFDVDNDTQLIQDIQEHTINEDQETPDERPVEKINAPKNSLKRRAVDEDPRIAHALNIMDKVKKQMEDKKHDDDIFAAAVATKLRKIKDERTKILVQRDIDNLLYDAIIGIGKYATTPMPSPYSDSSNSQTQGPASTFEVRDNDYSDLLRQNDSLTATWHDI</sequence>
<proteinExistence type="predicted"/>
<dbReference type="AlphaFoldDB" id="A0A8S0YX18"/>
<comment type="caution">
    <text evidence="2">The sequence shown here is derived from an EMBL/GenBank/DDBJ whole genome shotgun (WGS) entry which is preliminary data.</text>
</comment>
<evidence type="ECO:0000256" key="1">
    <source>
        <dbReference type="SAM" id="MobiDB-lite"/>
    </source>
</evidence>
<dbReference type="OrthoDB" id="8881252at2759"/>
<dbReference type="EMBL" id="CADEBC010000088">
    <property type="protein sequence ID" value="CAB3222654.1"/>
    <property type="molecule type" value="Genomic_DNA"/>
</dbReference>
<organism evidence="2 3">
    <name type="scientific">Arctia plantaginis</name>
    <name type="common">Wood tiger moth</name>
    <name type="synonym">Phalaena plantaginis</name>
    <dbReference type="NCBI Taxonomy" id="874455"/>
    <lineage>
        <taxon>Eukaryota</taxon>
        <taxon>Metazoa</taxon>
        <taxon>Ecdysozoa</taxon>
        <taxon>Arthropoda</taxon>
        <taxon>Hexapoda</taxon>
        <taxon>Insecta</taxon>
        <taxon>Pterygota</taxon>
        <taxon>Neoptera</taxon>
        <taxon>Endopterygota</taxon>
        <taxon>Lepidoptera</taxon>
        <taxon>Glossata</taxon>
        <taxon>Ditrysia</taxon>
        <taxon>Noctuoidea</taxon>
        <taxon>Erebidae</taxon>
        <taxon>Arctiinae</taxon>
        <taxon>Arctia</taxon>
    </lineage>
</organism>
<feature type="region of interest" description="Disordered" evidence="1">
    <location>
        <begin position="37"/>
        <end position="57"/>
    </location>
</feature>
<accession>A0A8S0YX18</accession>
<evidence type="ECO:0000313" key="3">
    <source>
        <dbReference type="Proteomes" id="UP000494106"/>
    </source>
</evidence>
<gene>
    <name evidence="2" type="ORF">APLA_LOCUS1208</name>
</gene>
<feature type="region of interest" description="Disordered" evidence="1">
    <location>
        <begin position="142"/>
        <end position="165"/>
    </location>
</feature>
<reference evidence="2 3" key="1">
    <citation type="submission" date="2020-04" db="EMBL/GenBank/DDBJ databases">
        <authorList>
            <person name="Wallbank WR R."/>
            <person name="Pardo Diaz C."/>
            <person name="Kozak K."/>
            <person name="Martin S."/>
            <person name="Jiggins C."/>
            <person name="Moest M."/>
            <person name="Warren A I."/>
            <person name="Byers J.R.P. K."/>
            <person name="Montejo-Kovacevich G."/>
            <person name="Yen C E."/>
        </authorList>
    </citation>
    <scope>NUCLEOTIDE SEQUENCE [LARGE SCALE GENOMIC DNA]</scope>
</reference>
<feature type="region of interest" description="Disordered" evidence="1">
    <location>
        <begin position="1"/>
        <end position="24"/>
    </location>
</feature>
<feature type="compositionally biased region" description="Polar residues" evidence="1">
    <location>
        <begin position="145"/>
        <end position="157"/>
    </location>
</feature>
<name>A0A8S0YX18_ARCPL</name>
<dbReference type="Proteomes" id="UP000494106">
    <property type="component" value="Unassembled WGS sequence"/>
</dbReference>
<feature type="compositionally biased region" description="Basic and acidic residues" evidence="1">
    <location>
        <begin position="37"/>
        <end position="54"/>
    </location>
</feature>
<feature type="compositionally biased region" description="Acidic residues" evidence="1">
    <location>
        <begin position="10"/>
        <end position="24"/>
    </location>
</feature>